<accession>B7P2R0</accession>
<dbReference type="PaxDb" id="6945-B7P2R0"/>
<dbReference type="EMBL" id="DS624113">
    <property type="protein sequence ID" value="EEC00882.1"/>
    <property type="molecule type" value="Genomic_DNA"/>
</dbReference>
<dbReference type="VEuPathDB" id="VectorBase:ISCI016422"/>
<dbReference type="EnsemblMetazoa" id="ISCW016422-RA">
    <property type="protein sequence ID" value="ISCW016422-PA"/>
    <property type="gene ID" value="ISCW016422"/>
</dbReference>
<keyword evidence="4" id="KW-1185">Reference proteome</keyword>
<gene>
    <name evidence="2" type="ORF">IscW_ISCW016422</name>
</gene>
<dbReference type="EMBL" id="ABJB010971914">
    <property type="status" value="NOT_ANNOTATED_CDS"/>
    <property type="molecule type" value="Genomic_DNA"/>
</dbReference>
<evidence type="ECO:0000313" key="3">
    <source>
        <dbReference type="EnsemblMetazoa" id="ISCW016422-PA"/>
    </source>
</evidence>
<dbReference type="OrthoDB" id="308383at2759"/>
<feature type="compositionally biased region" description="Pro residues" evidence="1">
    <location>
        <begin position="97"/>
        <end position="106"/>
    </location>
</feature>
<dbReference type="InParanoid" id="B7P2R0"/>
<dbReference type="EMBL" id="ABJB011123085">
    <property type="status" value="NOT_ANNOTATED_CDS"/>
    <property type="molecule type" value="Genomic_DNA"/>
</dbReference>
<name>B7P2R0_IXOSC</name>
<dbReference type="VEuPathDB" id="VectorBase:ISCW016422"/>
<reference evidence="2 4" key="1">
    <citation type="submission" date="2008-03" db="EMBL/GenBank/DDBJ databases">
        <title>Annotation of Ixodes scapularis.</title>
        <authorList>
            <consortium name="Ixodes scapularis Genome Project Consortium"/>
            <person name="Caler E."/>
            <person name="Hannick L.I."/>
            <person name="Bidwell S."/>
            <person name="Joardar V."/>
            <person name="Thiagarajan M."/>
            <person name="Amedeo P."/>
            <person name="Galinsky K.J."/>
            <person name="Schobel S."/>
            <person name="Inman J."/>
            <person name="Hostetler J."/>
            <person name="Miller J."/>
            <person name="Hammond M."/>
            <person name="Megy K."/>
            <person name="Lawson D."/>
            <person name="Kodira C."/>
            <person name="Sutton G."/>
            <person name="Meyer J."/>
            <person name="Hill C.A."/>
            <person name="Birren B."/>
            <person name="Nene V."/>
            <person name="Collins F."/>
            <person name="Alarcon-Chaidez F."/>
            <person name="Wikel S."/>
            <person name="Strausberg R."/>
        </authorList>
    </citation>
    <scope>NUCLEOTIDE SEQUENCE [LARGE SCALE GENOMIC DNA]</scope>
    <source>
        <strain evidence="4">Wikel</strain>
        <strain evidence="2">Wikel colony</strain>
    </source>
</reference>
<feature type="region of interest" description="Disordered" evidence="1">
    <location>
        <begin position="84"/>
        <end position="140"/>
    </location>
</feature>
<proteinExistence type="predicted"/>
<organism>
    <name type="scientific">Ixodes scapularis</name>
    <name type="common">Black-legged tick</name>
    <name type="synonym">Deer tick</name>
    <dbReference type="NCBI Taxonomy" id="6945"/>
    <lineage>
        <taxon>Eukaryota</taxon>
        <taxon>Metazoa</taxon>
        <taxon>Ecdysozoa</taxon>
        <taxon>Arthropoda</taxon>
        <taxon>Chelicerata</taxon>
        <taxon>Arachnida</taxon>
        <taxon>Acari</taxon>
        <taxon>Parasitiformes</taxon>
        <taxon>Ixodida</taxon>
        <taxon>Ixodoidea</taxon>
        <taxon>Ixodidae</taxon>
        <taxon>Ixodinae</taxon>
        <taxon>Ixodes</taxon>
    </lineage>
</organism>
<reference evidence="3" key="2">
    <citation type="submission" date="2020-05" db="UniProtKB">
        <authorList>
            <consortium name="EnsemblMetazoa"/>
        </authorList>
    </citation>
    <scope>IDENTIFICATION</scope>
    <source>
        <strain evidence="3">wikel</strain>
    </source>
</reference>
<sequence>MAQAPPLGVVPAMVAGGPPQQQNPLLVYDPVTAAAVATAIHQLPRSAAAVVAVSNLQPRVPSPAALLPEVSIFLTDPMQIPLPPFLSPDTGEVTPQNPDPLSSPPPFEEEASAAAQGEFPGESSAEARGAPSERAPLEYERIPRVAPSLVQEQTQQAIYPPAQHMPPTSIPYAGYAVTDNKMDN</sequence>
<evidence type="ECO:0000313" key="4">
    <source>
        <dbReference type="Proteomes" id="UP000001555"/>
    </source>
</evidence>
<dbReference type="AlphaFoldDB" id="B7P2R0"/>
<dbReference type="VEuPathDB" id="VectorBase:ISCP_030086"/>
<dbReference type="HOGENOM" id="CLU_1469792_0_0_1"/>
<evidence type="ECO:0000313" key="2">
    <source>
        <dbReference type="EMBL" id="EEC00882.1"/>
    </source>
</evidence>
<evidence type="ECO:0000256" key="1">
    <source>
        <dbReference type="SAM" id="MobiDB-lite"/>
    </source>
</evidence>
<protein>
    <submittedName>
        <fullName evidence="2 3">Uncharacterized protein</fullName>
    </submittedName>
</protein>
<dbReference type="Proteomes" id="UP000001555">
    <property type="component" value="Unassembled WGS sequence"/>
</dbReference>
<dbReference type="EMBL" id="ABJB011025660">
    <property type="status" value="NOT_ANNOTATED_CDS"/>
    <property type="molecule type" value="Genomic_DNA"/>
</dbReference>